<dbReference type="PANTHER" id="PTHR10730">
    <property type="entry name" value="PROCOLLAGEN-LYSINE,2-OXOGLUTARATE 5-DIOXYGENASE/GLYCOSYLTRANSFERASE 25 FAMILY MEMBER"/>
    <property type="match status" value="1"/>
</dbReference>
<evidence type="ECO:0000256" key="2">
    <source>
        <dbReference type="ARBA" id="ARBA00001961"/>
    </source>
</evidence>
<keyword evidence="13" id="KW-0472">Membrane</keyword>
<evidence type="ECO:0000256" key="16">
    <source>
        <dbReference type="SAM" id="SignalP"/>
    </source>
</evidence>
<dbReference type="WBParaSite" id="TCONS_00013152.p1">
    <property type="protein sequence ID" value="TCONS_00013152.p1"/>
    <property type="gene ID" value="XLOC_008952"/>
</dbReference>
<evidence type="ECO:0000256" key="12">
    <source>
        <dbReference type="ARBA" id="ARBA00023004"/>
    </source>
</evidence>
<evidence type="ECO:0000256" key="6">
    <source>
        <dbReference type="ARBA" id="ARBA00022723"/>
    </source>
</evidence>
<dbReference type="STRING" id="6248.A0A0K0E687"/>
<evidence type="ECO:0000256" key="1">
    <source>
        <dbReference type="ARBA" id="ARBA00001954"/>
    </source>
</evidence>
<evidence type="ECO:0000256" key="9">
    <source>
        <dbReference type="ARBA" id="ARBA00022896"/>
    </source>
</evidence>
<dbReference type="WBParaSite" id="SSTP_0000501800.1">
    <property type="protein sequence ID" value="SSTP_0000501800.1"/>
    <property type="gene ID" value="SSTP_0000501800"/>
</dbReference>
<evidence type="ECO:0000256" key="11">
    <source>
        <dbReference type="ARBA" id="ARBA00023002"/>
    </source>
</evidence>
<dbReference type="PANTHER" id="PTHR10730:SF45">
    <property type="entry name" value="PROCOLLAGEN-LYSINE,2-OXOGLUTARATE 5-DIOXYGENASE"/>
    <property type="match status" value="1"/>
</dbReference>
<comment type="catalytic activity">
    <reaction evidence="15">
        <text>L-lysyl-[collagen] + 2-oxoglutarate + O2 = (5R)-5-hydroxy-L-lysyl-[collagen] + succinate + CO2</text>
        <dbReference type="Rhea" id="RHEA:16569"/>
        <dbReference type="Rhea" id="RHEA-COMP:12751"/>
        <dbReference type="Rhea" id="RHEA-COMP:12752"/>
        <dbReference type="ChEBI" id="CHEBI:15379"/>
        <dbReference type="ChEBI" id="CHEBI:16526"/>
        <dbReference type="ChEBI" id="CHEBI:16810"/>
        <dbReference type="ChEBI" id="CHEBI:29969"/>
        <dbReference type="ChEBI" id="CHEBI:30031"/>
        <dbReference type="ChEBI" id="CHEBI:133442"/>
        <dbReference type="EC" id="1.14.11.4"/>
    </reaction>
</comment>
<comment type="cofactor">
    <cofactor evidence="2">
        <name>L-ascorbate</name>
        <dbReference type="ChEBI" id="CHEBI:38290"/>
    </cofactor>
</comment>
<comment type="cofactor">
    <cofactor evidence="1">
        <name>Fe(2+)</name>
        <dbReference type="ChEBI" id="CHEBI:29033"/>
    </cofactor>
</comment>
<dbReference type="GO" id="GO:0031418">
    <property type="term" value="F:L-ascorbic acid binding"/>
    <property type="evidence" value="ECO:0007669"/>
    <property type="project" value="UniProtKB-KW"/>
</dbReference>
<evidence type="ECO:0000256" key="7">
    <source>
        <dbReference type="ARBA" id="ARBA00022729"/>
    </source>
</evidence>
<dbReference type="GO" id="GO:0008475">
    <property type="term" value="F:procollagen-lysine 5-dioxygenase activity"/>
    <property type="evidence" value="ECO:0007669"/>
    <property type="project" value="UniProtKB-EC"/>
</dbReference>
<name>A0A0K0E687_STRER</name>
<dbReference type="AlphaFoldDB" id="A0A0K0E687"/>
<keyword evidence="6" id="KW-0479">Metal-binding</keyword>
<feature type="signal peptide" evidence="16">
    <location>
        <begin position="1"/>
        <end position="22"/>
    </location>
</feature>
<dbReference type="PROSITE" id="PS01325">
    <property type="entry name" value="LYS_HYDROXYLASE"/>
    <property type="match status" value="1"/>
</dbReference>
<evidence type="ECO:0000256" key="14">
    <source>
        <dbReference type="ARBA" id="ARBA00023180"/>
    </source>
</evidence>
<dbReference type="Gene3D" id="2.60.120.620">
    <property type="entry name" value="q2cbj1_9rhob like domain"/>
    <property type="match status" value="1"/>
</dbReference>
<evidence type="ECO:0000256" key="3">
    <source>
        <dbReference type="ARBA" id="ARBA00004367"/>
    </source>
</evidence>
<dbReference type="InterPro" id="IPR001006">
    <property type="entry name" value="Procol_lys_dOase"/>
</dbReference>
<keyword evidence="11" id="KW-0560">Oxidoreductase</keyword>
<dbReference type="Proteomes" id="UP000035681">
    <property type="component" value="Unplaced"/>
</dbReference>
<dbReference type="GO" id="GO:0005791">
    <property type="term" value="C:rough endoplasmic reticulum"/>
    <property type="evidence" value="ECO:0007669"/>
    <property type="project" value="UniProtKB-SubCell"/>
</dbReference>
<dbReference type="InterPro" id="IPR006620">
    <property type="entry name" value="Pro_4_hyd_alph"/>
</dbReference>
<feature type="chain" id="PRO_5005327516" description="procollagen-lysine 5-dioxygenase" evidence="16">
    <location>
        <begin position="23"/>
        <end position="733"/>
    </location>
</feature>
<dbReference type="Pfam" id="PF25342">
    <property type="entry name" value="GT_PLOD"/>
    <property type="match status" value="1"/>
</dbReference>
<evidence type="ECO:0000256" key="10">
    <source>
        <dbReference type="ARBA" id="ARBA00022964"/>
    </source>
</evidence>
<dbReference type="SUPFAM" id="SSF53448">
    <property type="entry name" value="Nucleotide-diphospho-sugar transferases"/>
    <property type="match status" value="1"/>
</dbReference>
<keyword evidence="12" id="KW-0408">Iron</keyword>
<keyword evidence="8" id="KW-0256">Endoplasmic reticulum</keyword>
<feature type="domain" description="Fe2OG dioxygenase" evidence="17">
    <location>
        <begin position="642"/>
        <end position="733"/>
    </location>
</feature>
<organism evidence="19">
    <name type="scientific">Strongyloides stercoralis</name>
    <name type="common">Threadworm</name>
    <dbReference type="NCBI Taxonomy" id="6248"/>
    <lineage>
        <taxon>Eukaryota</taxon>
        <taxon>Metazoa</taxon>
        <taxon>Ecdysozoa</taxon>
        <taxon>Nematoda</taxon>
        <taxon>Chromadorea</taxon>
        <taxon>Rhabditida</taxon>
        <taxon>Tylenchina</taxon>
        <taxon>Panagrolaimomorpha</taxon>
        <taxon>Strongyloidoidea</taxon>
        <taxon>Strongyloididae</taxon>
        <taxon>Strongyloides</taxon>
    </lineage>
</organism>
<reference evidence="19" key="1">
    <citation type="submission" date="2015-08" db="UniProtKB">
        <authorList>
            <consortium name="WormBaseParasite"/>
        </authorList>
    </citation>
    <scope>IDENTIFICATION</scope>
</reference>
<evidence type="ECO:0000256" key="8">
    <source>
        <dbReference type="ARBA" id="ARBA00022824"/>
    </source>
</evidence>
<keyword evidence="10" id="KW-0223">Dioxygenase</keyword>
<dbReference type="InterPro" id="IPR057589">
    <property type="entry name" value="GT_PLOD"/>
</dbReference>
<dbReference type="InterPro" id="IPR044861">
    <property type="entry name" value="IPNS-like_FE2OG_OXY"/>
</dbReference>
<evidence type="ECO:0000259" key="17">
    <source>
        <dbReference type="PROSITE" id="PS51471"/>
    </source>
</evidence>
<evidence type="ECO:0000256" key="4">
    <source>
        <dbReference type="ARBA" id="ARBA00004427"/>
    </source>
</evidence>
<evidence type="ECO:0000313" key="18">
    <source>
        <dbReference type="Proteomes" id="UP000035681"/>
    </source>
</evidence>
<keyword evidence="18" id="KW-1185">Reference proteome</keyword>
<evidence type="ECO:0000313" key="19">
    <source>
        <dbReference type="WBParaSite" id="SSTP_0000501800.1"/>
    </source>
</evidence>
<dbReference type="GO" id="GO:0005506">
    <property type="term" value="F:iron ion binding"/>
    <property type="evidence" value="ECO:0007669"/>
    <property type="project" value="InterPro"/>
</dbReference>
<dbReference type="InterPro" id="IPR005123">
    <property type="entry name" value="Oxoglu/Fe-dep_dioxygenase_dom"/>
</dbReference>
<dbReference type="SMART" id="SM00702">
    <property type="entry name" value="P4Hc"/>
    <property type="match status" value="1"/>
</dbReference>
<dbReference type="InterPro" id="IPR050757">
    <property type="entry name" value="Collagen_mod_GT25"/>
</dbReference>
<dbReference type="GO" id="GO:0005789">
    <property type="term" value="C:endoplasmic reticulum membrane"/>
    <property type="evidence" value="ECO:0007669"/>
    <property type="project" value="UniProtKB-SubCell"/>
</dbReference>
<evidence type="ECO:0000256" key="15">
    <source>
        <dbReference type="ARBA" id="ARBA00047930"/>
    </source>
</evidence>
<proteinExistence type="predicted"/>
<keyword evidence="9" id="KW-0847">Vitamin C</keyword>
<protein>
    <recommendedName>
        <fullName evidence="5">procollagen-lysine 5-dioxygenase</fullName>
        <ecNumber evidence="5">1.14.11.4</ecNumber>
    </recommendedName>
</protein>
<dbReference type="PROSITE" id="PS51471">
    <property type="entry name" value="FE2OG_OXY"/>
    <property type="match status" value="1"/>
</dbReference>
<accession>A0A0K0E687</accession>
<sequence>MKITTFLTFCLILLFYIKNAYSNYPEIKFFTVGTEMTDGLIRLVESAKTFNISLNIIGLGEKWEGGNMEFGEGGGHKINLFRNEMEKYKDRNDLVVVFMDAYDVIFTSSSDKILISFYYEYKDNRVLFSAEGFCWPDKSLVSQYPLVKFGKRFLNSGLYMGYANDIYEILNYGKNIKNTDDDQLFFTKIYLNEELRNKHKIALDSMSFIFQNLNGVKDDIYIEYNDDGKASINNIIYNAHPVLIHGNGPSKLHLNSLSNYVPEKQSNKDGCLYCKDLILNDQEIFLPSLSVGIFIHKPIPFVEEFLQSFADISYDKKLIDLLIYNNQDYNNNDVTKFIDIYKNDYKSVTVINEDYTKNERDVRGESLTWAKELGNDYLFMLDGDVHITNKNILKDLIYKSEKKNYGVLSPLMTQIGKLFSNFWGAINSDGYYARSENYMGIVNYEFKGVWNVPFISSIILIKKNYLNQISKAFSAYHNIDPDMSFCAYLRDKGIFMYVDNTEKYGFLVDSDDFKTYGERVHPELYTIFSNRKLWEKRYVHPEYYHYLKSDVEVPQPCNDVYDYPLVSERFCSELIDEMEYYGQWSSGKHEDRRLQGGYENVPTRDIHMNQIEYDRQWLYFLDEFVRPMQEKVFIGYYHVPVESNMMFVVRYRPDEQPSLRPHHDASTFSIDIALNKGGVDYEGGGVRYIRQNCTIHADQVGWTMMFPGRLTHMHEGLPTTKGTRYILVSFINP</sequence>
<evidence type="ECO:0000256" key="13">
    <source>
        <dbReference type="ARBA" id="ARBA00023136"/>
    </source>
</evidence>
<keyword evidence="14" id="KW-0325">Glycoprotein</keyword>
<dbReference type="InterPro" id="IPR029044">
    <property type="entry name" value="Nucleotide-diphossugar_trans"/>
</dbReference>
<dbReference type="EC" id="1.14.11.4" evidence="5"/>
<evidence type="ECO:0000256" key="5">
    <source>
        <dbReference type="ARBA" id="ARBA00012264"/>
    </source>
</evidence>
<dbReference type="Pfam" id="PF03171">
    <property type="entry name" value="2OG-FeII_Oxy"/>
    <property type="match status" value="1"/>
</dbReference>
<keyword evidence="7 16" id="KW-0732">Signal</keyword>
<comment type="subcellular location">
    <subcellularLocation>
        <location evidence="3">Endoplasmic reticulum membrane</location>
        <topology evidence="3">Peripheral membrane protein</topology>
        <orientation evidence="3">Lumenal side</orientation>
    </subcellularLocation>
    <subcellularLocation>
        <location evidence="4">Rough endoplasmic reticulum</location>
    </subcellularLocation>
</comment>